<dbReference type="GO" id="GO:0003700">
    <property type="term" value="F:DNA-binding transcription factor activity"/>
    <property type="evidence" value="ECO:0007669"/>
    <property type="project" value="TreeGrafter"/>
</dbReference>
<gene>
    <name evidence="6" type="ORF">HGI30_08250</name>
</gene>
<dbReference type="RefSeq" id="WP_168907189.1">
    <property type="nucleotide sequence ID" value="NZ_CP051428.1"/>
</dbReference>
<name>A0A6H2GVX3_9BACL</name>
<dbReference type="InterPro" id="IPR028082">
    <property type="entry name" value="Peripla_BP_I"/>
</dbReference>
<reference evidence="6 7" key="1">
    <citation type="submission" date="2020-04" db="EMBL/GenBank/DDBJ databases">
        <title>Novel Paenibacillus strain UniB2 isolated from commercial digestive syrup.</title>
        <authorList>
            <person name="Thorat V."/>
            <person name="Kirdat K."/>
            <person name="Tiwarekar B."/>
            <person name="Yadav A."/>
        </authorList>
    </citation>
    <scope>NUCLEOTIDE SEQUENCE [LARGE SCALE GENOMIC DNA]</scope>
    <source>
        <strain evidence="6 7">UniB2</strain>
    </source>
</reference>
<dbReference type="Gene3D" id="3.40.50.2300">
    <property type="match status" value="2"/>
</dbReference>
<dbReference type="SUPFAM" id="SSF47413">
    <property type="entry name" value="lambda repressor-like DNA-binding domains"/>
    <property type="match status" value="1"/>
</dbReference>
<sequence>MPTLKDIAKLAQVSKATVSLALAGDKRVSAETRDKVAAIAKQLGYIPNRMAQGLSRARSQSLGVLFYGGLTNPLEDFFSDTLMGIGHEALQLGYNVVLLGFSRQMDGERTDWTDHVMRSGVDGVIVISMTSPLYGFEKLLAMRFPIVFIGKRQVSGSSTLKLNEVSTDHYGAGRAASDYLRRLGHSELAVAAPESASAWMEERIHGFFSGDRKLLAEMNERVYDVSEGKEGEATFSRMLAQGYTAFFAIAPHLGLSLLQALHRQGIRVPEDVSLLVYDDFPSAALQRPPLTVLKQDMRALGRLAFQRMIELIADPEEEPKQILLSATLLERESCAVAPRADG</sequence>
<dbReference type="InterPro" id="IPR000843">
    <property type="entry name" value="HTH_LacI"/>
</dbReference>
<evidence type="ECO:0000256" key="2">
    <source>
        <dbReference type="ARBA" id="ARBA00023015"/>
    </source>
</evidence>
<dbReference type="Proteomes" id="UP000502136">
    <property type="component" value="Chromosome"/>
</dbReference>
<dbReference type="AlphaFoldDB" id="A0A6H2GVX3"/>
<dbReference type="Pfam" id="PF00356">
    <property type="entry name" value="LacI"/>
    <property type="match status" value="1"/>
</dbReference>
<keyword evidence="4" id="KW-0804">Transcription</keyword>
<evidence type="ECO:0000256" key="4">
    <source>
        <dbReference type="ARBA" id="ARBA00023163"/>
    </source>
</evidence>
<keyword evidence="3" id="KW-0238">DNA-binding</keyword>
<keyword evidence="1" id="KW-0678">Repressor</keyword>
<keyword evidence="7" id="KW-1185">Reference proteome</keyword>
<dbReference type="SMART" id="SM00354">
    <property type="entry name" value="HTH_LACI"/>
    <property type="match status" value="1"/>
</dbReference>
<evidence type="ECO:0000313" key="6">
    <source>
        <dbReference type="EMBL" id="QJC51542.1"/>
    </source>
</evidence>
<evidence type="ECO:0000313" key="7">
    <source>
        <dbReference type="Proteomes" id="UP000502136"/>
    </source>
</evidence>
<organism evidence="6 7">
    <name type="scientific">Paenibacillus albicereus</name>
    <dbReference type="NCBI Taxonomy" id="2726185"/>
    <lineage>
        <taxon>Bacteria</taxon>
        <taxon>Bacillati</taxon>
        <taxon>Bacillota</taxon>
        <taxon>Bacilli</taxon>
        <taxon>Bacillales</taxon>
        <taxon>Paenibacillaceae</taxon>
        <taxon>Paenibacillus</taxon>
    </lineage>
</organism>
<proteinExistence type="predicted"/>
<dbReference type="CDD" id="cd01392">
    <property type="entry name" value="HTH_LacI"/>
    <property type="match status" value="1"/>
</dbReference>
<dbReference type="Gene3D" id="1.10.260.40">
    <property type="entry name" value="lambda repressor-like DNA-binding domains"/>
    <property type="match status" value="1"/>
</dbReference>
<dbReference type="SUPFAM" id="SSF53822">
    <property type="entry name" value="Periplasmic binding protein-like I"/>
    <property type="match status" value="1"/>
</dbReference>
<evidence type="ECO:0000259" key="5">
    <source>
        <dbReference type="PROSITE" id="PS50932"/>
    </source>
</evidence>
<dbReference type="CDD" id="cd06267">
    <property type="entry name" value="PBP1_LacI_sugar_binding-like"/>
    <property type="match status" value="1"/>
</dbReference>
<dbReference type="PANTHER" id="PTHR30146:SF148">
    <property type="entry name" value="HTH-TYPE TRANSCRIPTIONAL REPRESSOR PURR-RELATED"/>
    <property type="match status" value="1"/>
</dbReference>
<evidence type="ECO:0000256" key="3">
    <source>
        <dbReference type="ARBA" id="ARBA00023125"/>
    </source>
</evidence>
<dbReference type="InterPro" id="IPR010982">
    <property type="entry name" value="Lambda_DNA-bd_dom_sf"/>
</dbReference>
<dbReference type="PANTHER" id="PTHR30146">
    <property type="entry name" value="LACI-RELATED TRANSCRIPTIONAL REPRESSOR"/>
    <property type="match status" value="1"/>
</dbReference>
<dbReference type="GO" id="GO:0000976">
    <property type="term" value="F:transcription cis-regulatory region binding"/>
    <property type="evidence" value="ECO:0007669"/>
    <property type="project" value="TreeGrafter"/>
</dbReference>
<feature type="domain" description="HTH lacI-type" evidence="5">
    <location>
        <begin position="2"/>
        <end position="56"/>
    </location>
</feature>
<dbReference type="PROSITE" id="PS00356">
    <property type="entry name" value="HTH_LACI_1"/>
    <property type="match status" value="1"/>
</dbReference>
<dbReference type="EMBL" id="CP051428">
    <property type="protein sequence ID" value="QJC51542.1"/>
    <property type="molecule type" value="Genomic_DNA"/>
</dbReference>
<accession>A0A6H2GVX3</accession>
<protein>
    <submittedName>
        <fullName evidence="6">LacI family transcriptional regulator</fullName>
    </submittedName>
</protein>
<keyword evidence="2" id="KW-0805">Transcription regulation</keyword>
<dbReference type="Pfam" id="PF13377">
    <property type="entry name" value="Peripla_BP_3"/>
    <property type="match status" value="1"/>
</dbReference>
<dbReference type="PROSITE" id="PS50932">
    <property type="entry name" value="HTH_LACI_2"/>
    <property type="match status" value="1"/>
</dbReference>
<dbReference type="KEGG" id="palr:HGI30_08250"/>
<evidence type="ECO:0000256" key="1">
    <source>
        <dbReference type="ARBA" id="ARBA00022491"/>
    </source>
</evidence>
<dbReference type="InterPro" id="IPR046335">
    <property type="entry name" value="LacI/GalR-like_sensor"/>
</dbReference>